<dbReference type="InterPro" id="IPR036638">
    <property type="entry name" value="HLH_DNA-bd_sf"/>
</dbReference>
<gene>
    <name evidence="4" type="primary">LOC106070058</name>
</gene>
<feature type="compositionally biased region" description="Basic and acidic residues" evidence="1">
    <location>
        <begin position="1"/>
        <end position="18"/>
    </location>
</feature>
<evidence type="ECO:0000313" key="3">
    <source>
        <dbReference type="Proteomes" id="UP001165740"/>
    </source>
</evidence>
<dbReference type="InterPro" id="IPR050283">
    <property type="entry name" value="E-box_TF_Regulators"/>
</dbReference>
<protein>
    <submittedName>
        <fullName evidence="4">Uncharacterized protein LOC106070058</fullName>
    </submittedName>
</protein>
<dbReference type="SUPFAM" id="SSF47459">
    <property type="entry name" value="HLH, helix-loop-helix DNA-binding domain"/>
    <property type="match status" value="1"/>
</dbReference>
<reference evidence="4" key="1">
    <citation type="submission" date="2025-08" db="UniProtKB">
        <authorList>
            <consortium name="RefSeq"/>
        </authorList>
    </citation>
    <scope>IDENTIFICATION</scope>
</reference>
<name>A0A9U8EGA8_BIOGL</name>
<dbReference type="GO" id="GO:0000981">
    <property type="term" value="F:DNA-binding transcription factor activity, RNA polymerase II-specific"/>
    <property type="evidence" value="ECO:0007669"/>
    <property type="project" value="TreeGrafter"/>
</dbReference>
<dbReference type="GO" id="GO:0046983">
    <property type="term" value="F:protein dimerization activity"/>
    <property type="evidence" value="ECO:0007669"/>
    <property type="project" value="InterPro"/>
</dbReference>
<evidence type="ECO:0000259" key="2">
    <source>
        <dbReference type="PROSITE" id="PS50888"/>
    </source>
</evidence>
<sequence>MVKERRERDGGERVKNEVDSASEEALSYCRPPAEVSSKCDSSDSGAAYHGGTAEISAMMADTGRVLNQVFSSQNVFLPEPYQHPSSEHPLTAGVRGGSGASYCGADTSLDLRLRMDLRSRDTIEPGEVVPDANFKSKAVEYTPLKDYESHSLSGISLEPLTPVLLHDKTQQYLQEHYHGVAPRHYHYDGDGVKWELENQRYTDISWKSADVYHDDEYSHSNNIDEAEYEGSNNQGSDAFNDSDVFSSSYFSDSSCTAAPSGHGRRRRKRVQTPVQRTAANLRERRRMCHLNVAFDKLKEHLPNVKDKKKLSRIQTLKAAIFYIHVLKDSLNSGT</sequence>
<dbReference type="InterPro" id="IPR011598">
    <property type="entry name" value="bHLH_dom"/>
</dbReference>
<feature type="region of interest" description="Disordered" evidence="1">
    <location>
        <begin position="1"/>
        <end position="26"/>
    </location>
</feature>
<dbReference type="GO" id="GO:0000977">
    <property type="term" value="F:RNA polymerase II transcription regulatory region sequence-specific DNA binding"/>
    <property type="evidence" value="ECO:0007669"/>
    <property type="project" value="TreeGrafter"/>
</dbReference>
<dbReference type="KEGG" id="bgt:106070058"/>
<proteinExistence type="predicted"/>
<dbReference type="RefSeq" id="XP_013085338.2">
    <property type="nucleotide sequence ID" value="XM_013229884.2"/>
</dbReference>
<dbReference type="OrthoDB" id="6086017at2759"/>
<dbReference type="Proteomes" id="UP001165740">
    <property type="component" value="Chromosome 1"/>
</dbReference>
<organism evidence="3 4">
    <name type="scientific">Biomphalaria glabrata</name>
    <name type="common">Bloodfluke planorb</name>
    <name type="synonym">Freshwater snail</name>
    <dbReference type="NCBI Taxonomy" id="6526"/>
    <lineage>
        <taxon>Eukaryota</taxon>
        <taxon>Metazoa</taxon>
        <taxon>Spiralia</taxon>
        <taxon>Lophotrochozoa</taxon>
        <taxon>Mollusca</taxon>
        <taxon>Gastropoda</taxon>
        <taxon>Heterobranchia</taxon>
        <taxon>Euthyneura</taxon>
        <taxon>Panpulmonata</taxon>
        <taxon>Hygrophila</taxon>
        <taxon>Lymnaeoidea</taxon>
        <taxon>Planorbidae</taxon>
        <taxon>Biomphalaria</taxon>
    </lineage>
</organism>
<dbReference type="Gene3D" id="4.10.280.10">
    <property type="entry name" value="Helix-loop-helix DNA-binding domain"/>
    <property type="match status" value="1"/>
</dbReference>
<dbReference type="PANTHER" id="PTHR23349:SF68">
    <property type="entry name" value="FI14601P"/>
    <property type="match status" value="1"/>
</dbReference>
<dbReference type="GO" id="GO:0032502">
    <property type="term" value="P:developmental process"/>
    <property type="evidence" value="ECO:0007669"/>
    <property type="project" value="TreeGrafter"/>
</dbReference>
<dbReference type="PANTHER" id="PTHR23349">
    <property type="entry name" value="BASIC HELIX-LOOP-HELIX TRANSCRIPTION FACTOR, TWIST"/>
    <property type="match status" value="1"/>
</dbReference>
<dbReference type="GeneID" id="106070058"/>
<dbReference type="SMART" id="SM00353">
    <property type="entry name" value="HLH"/>
    <property type="match status" value="1"/>
</dbReference>
<dbReference type="Pfam" id="PF00010">
    <property type="entry name" value="HLH"/>
    <property type="match status" value="1"/>
</dbReference>
<dbReference type="PROSITE" id="PS50888">
    <property type="entry name" value="BHLH"/>
    <property type="match status" value="1"/>
</dbReference>
<evidence type="ECO:0000313" key="4">
    <source>
        <dbReference type="RefSeq" id="XP_013085338.2"/>
    </source>
</evidence>
<evidence type="ECO:0000256" key="1">
    <source>
        <dbReference type="SAM" id="MobiDB-lite"/>
    </source>
</evidence>
<dbReference type="AlphaFoldDB" id="A0A9U8EGA8"/>
<keyword evidence="3" id="KW-1185">Reference proteome</keyword>
<feature type="domain" description="BHLH" evidence="2">
    <location>
        <begin position="274"/>
        <end position="326"/>
    </location>
</feature>
<accession>A0A9U8EGA8</accession>